<dbReference type="Proteomes" id="UP000308707">
    <property type="component" value="Unassembled WGS sequence"/>
</dbReference>
<dbReference type="AlphaFoldDB" id="A0A4U5JLQ5"/>
<accession>A0A4U5JLQ5</accession>
<dbReference type="RefSeq" id="WP_137267853.1">
    <property type="nucleotide sequence ID" value="NZ_SZUA01000003.1"/>
</dbReference>
<dbReference type="GO" id="GO:0009055">
    <property type="term" value="F:electron transfer activity"/>
    <property type="evidence" value="ECO:0007669"/>
    <property type="project" value="InterPro"/>
</dbReference>
<comment type="caution">
    <text evidence="6">The sequence shown here is derived from an EMBL/GenBank/DDBJ whole genome shotgun (WGS) entry which is preliminary data.</text>
</comment>
<evidence type="ECO:0000313" key="6">
    <source>
        <dbReference type="EMBL" id="TKR29451.1"/>
    </source>
</evidence>
<gene>
    <name evidence="6" type="ORF">FCE95_15000</name>
</gene>
<feature type="signal peptide" evidence="4">
    <location>
        <begin position="1"/>
        <end position="26"/>
    </location>
</feature>
<evidence type="ECO:0000256" key="4">
    <source>
        <dbReference type="SAM" id="SignalP"/>
    </source>
</evidence>
<dbReference type="GO" id="GO:0046872">
    <property type="term" value="F:metal ion binding"/>
    <property type="evidence" value="ECO:0007669"/>
    <property type="project" value="UniProtKB-KW"/>
</dbReference>
<feature type="domain" description="Cytochrome c" evidence="5">
    <location>
        <begin position="65"/>
        <end position="191"/>
    </location>
</feature>
<keyword evidence="1 3" id="KW-0479">Metal-binding</keyword>
<dbReference type="PROSITE" id="PS51257">
    <property type="entry name" value="PROKAR_LIPOPROTEIN"/>
    <property type="match status" value="1"/>
</dbReference>
<evidence type="ECO:0000259" key="5">
    <source>
        <dbReference type="PROSITE" id="PS51007"/>
    </source>
</evidence>
<keyword evidence="2 3" id="KW-0408">Iron</keyword>
<evidence type="ECO:0000256" key="2">
    <source>
        <dbReference type="ARBA" id="ARBA00023004"/>
    </source>
</evidence>
<evidence type="ECO:0000256" key="1">
    <source>
        <dbReference type="ARBA" id="ARBA00022723"/>
    </source>
</evidence>
<name>A0A4U5JLQ5_9GAMM</name>
<evidence type="ECO:0000313" key="7">
    <source>
        <dbReference type="Proteomes" id="UP000308707"/>
    </source>
</evidence>
<dbReference type="PROSITE" id="PS51007">
    <property type="entry name" value="CYTC"/>
    <property type="match status" value="1"/>
</dbReference>
<proteinExistence type="predicted"/>
<keyword evidence="7" id="KW-1185">Reference proteome</keyword>
<reference evidence="6 7" key="1">
    <citation type="submission" date="2019-04" db="EMBL/GenBank/DDBJ databases">
        <title>Reference strain of H23.</title>
        <authorList>
            <person name="Luo X."/>
        </authorList>
    </citation>
    <scope>NUCLEOTIDE SEQUENCE [LARGE SCALE GENOMIC DNA]</scope>
    <source>
        <strain evidence="6 7">H23</strain>
    </source>
</reference>
<dbReference type="EMBL" id="SZUA01000003">
    <property type="protein sequence ID" value="TKR29451.1"/>
    <property type="molecule type" value="Genomic_DNA"/>
</dbReference>
<evidence type="ECO:0000256" key="3">
    <source>
        <dbReference type="PROSITE-ProRule" id="PRU00433"/>
    </source>
</evidence>
<feature type="chain" id="PRO_5020938725" description="Cytochrome c domain-containing protein" evidence="4">
    <location>
        <begin position="27"/>
        <end position="320"/>
    </location>
</feature>
<dbReference type="GO" id="GO:0020037">
    <property type="term" value="F:heme binding"/>
    <property type="evidence" value="ECO:0007669"/>
    <property type="project" value="InterPro"/>
</dbReference>
<keyword evidence="4" id="KW-0732">Signal</keyword>
<sequence length="320" mass="34091">MDRRGETRRLLIAVAGAAIACAPAVAAGDLPLHAARWLPADRQAHALSYRPRECLQPVRDPQRARRIAIGRAAFRTPLLLGGQAARAGLSCDSCHRNGRGNADFAFPGLSGAPGTADVTSSLMSSHRGDRIANPVAIPDLAAAPTRLKISRKRGDPALEAFVRGLIVEEFDGAEPSALTLDAVAEYIRVLTPLACSGGEERIAVSSYLDDARAAVLAARYAFDAQDPAAARLMLGSARTALGAIDERYAAPDLVRHRQSIRESDLELAAIQQAIDAGGDDVPVRIAAWLARLPRWSEALRRDEASSLFDAERLRAALSAD</sequence>
<keyword evidence="3" id="KW-0349">Heme</keyword>
<protein>
    <recommendedName>
        <fullName evidence="5">Cytochrome c domain-containing protein</fullName>
    </recommendedName>
</protein>
<dbReference type="OrthoDB" id="9805202at2"/>
<organism evidence="6 7">
    <name type="scientific">Luteimonas gilva</name>
    <dbReference type="NCBI Taxonomy" id="2572684"/>
    <lineage>
        <taxon>Bacteria</taxon>
        <taxon>Pseudomonadati</taxon>
        <taxon>Pseudomonadota</taxon>
        <taxon>Gammaproteobacteria</taxon>
        <taxon>Lysobacterales</taxon>
        <taxon>Lysobacteraceae</taxon>
        <taxon>Luteimonas</taxon>
    </lineage>
</organism>
<dbReference type="InterPro" id="IPR009056">
    <property type="entry name" value="Cyt_c-like_dom"/>
</dbReference>